<proteinExistence type="predicted"/>
<reference evidence="2" key="1">
    <citation type="journal article" date="2014" name="Nat. Genet.">
        <title>Genome of the human hookworm Necator americanus.</title>
        <authorList>
            <person name="Tang Y.T."/>
            <person name="Gao X."/>
            <person name="Rosa B.A."/>
            <person name="Abubucker S."/>
            <person name="Hallsworth-Pepin K."/>
            <person name="Martin J."/>
            <person name="Tyagi R."/>
            <person name="Heizer E."/>
            <person name="Zhang X."/>
            <person name="Bhonagiri-Palsikar V."/>
            <person name="Minx P."/>
            <person name="Warren W.C."/>
            <person name="Wang Q."/>
            <person name="Zhan B."/>
            <person name="Hotez P.J."/>
            <person name="Sternberg P.W."/>
            <person name="Dougall A."/>
            <person name="Gaze S.T."/>
            <person name="Mulvenna J."/>
            <person name="Sotillo J."/>
            <person name="Ranganathan S."/>
            <person name="Rabelo E.M."/>
            <person name="Wilson R.K."/>
            <person name="Felgner P.L."/>
            <person name="Bethony J."/>
            <person name="Hawdon J.M."/>
            <person name="Gasser R.B."/>
            <person name="Loukas A."/>
            <person name="Mitreva M."/>
        </authorList>
    </citation>
    <scope>NUCLEOTIDE SEQUENCE [LARGE SCALE GENOMIC DNA]</scope>
</reference>
<organism evidence="1 2">
    <name type="scientific">Necator americanus</name>
    <name type="common">Human hookworm</name>
    <dbReference type="NCBI Taxonomy" id="51031"/>
    <lineage>
        <taxon>Eukaryota</taxon>
        <taxon>Metazoa</taxon>
        <taxon>Ecdysozoa</taxon>
        <taxon>Nematoda</taxon>
        <taxon>Chromadorea</taxon>
        <taxon>Rhabditida</taxon>
        <taxon>Rhabditina</taxon>
        <taxon>Rhabditomorpha</taxon>
        <taxon>Strongyloidea</taxon>
        <taxon>Ancylostomatidae</taxon>
        <taxon>Bunostominae</taxon>
        <taxon>Necator</taxon>
    </lineage>
</organism>
<dbReference type="AlphaFoldDB" id="W2T757"/>
<dbReference type="KEGG" id="nai:NECAME_10740"/>
<keyword evidence="2" id="KW-1185">Reference proteome</keyword>
<evidence type="ECO:0000313" key="2">
    <source>
        <dbReference type="Proteomes" id="UP000053676"/>
    </source>
</evidence>
<accession>W2T757</accession>
<name>W2T757_NECAM</name>
<protein>
    <submittedName>
        <fullName evidence="1">Uncharacterized protein</fullName>
    </submittedName>
</protein>
<sequence>MGTLCTYVRNVWKINVEFDQLISVFVESARDDQSTRKSETANRRVLSGDKSTEDLLSASTYEAEVSAAMT</sequence>
<gene>
    <name evidence="1" type="ORF">NECAME_10740</name>
</gene>
<evidence type="ECO:0000313" key="1">
    <source>
        <dbReference type="EMBL" id="ETN77840.1"/>
    </source>
</evidence>
<dbReference type="Proteomes" id="UP000053676">
    <property type="component" value="Unassembled WGS sequence"/>
</dbReference>
<dbReference type="EMBL" id="KI660147">
    <property type="protein sequence ID" value="ETN77840.1"/>
    <property type="molecule type" value="Genomic_DNA"/>
</dbReference>